<dbReference type="EMBL" id="JXJN01014338">
    <property type="status" value="NOT_ANNOTATED_CDS"/>
    <property type="molecule type" value="Genomic_DNA"/>
</dbReference>
<accession>A0A1B0BHF7</accession>
<reference evidence="2" key="1">
    <citation type="submission" date="2015-01" db="EMBL/GenBank/DDBJ databases">
        <authorList>
            <person name="Aksoy S."/>
            <person name="Warren W."/>
            <person name="Wilson R.K."/>
        </authorList>
    </citation>
    <scope>NUCLEOTIDE SEQUENCE [LARGE SCALE GENOMIC DNA]</scope>
    <source>
        <strain evidence="2">IAEA</strain>
    </source>
</reference>
<dbReference type="AlphaFoldDB" id="A0A1B0BHF7"/>
<sequence length="71" mass="8196">MNEKNNEEEAYKVDNTDNLQYSLINSKGIDNLTEIKTEDLFKERKGDEENLFLCEATKLSTTDSVVISRYS</sequence>
<keyword evidence="2" id="KW-1185">Reference proteome</keyword>
<dbReference type="EnsemblMetazoa" id="GPPI030181-RA">
    <property type="protein sequence ID" value="GPPI030181-PA"/>
    <property type="gene ID" value="GPPI030181"/>
</dbReference>
<dbReference type="Proteomes" id="UP000092460">
    <property type="component" value="Unassembled WGS sequence"/>
</dbReference>
<evidence type="ECO:0000313" key="1">
    <source>
        <dbReference type="EnsemblMetazoa" id="GPPI030181-PA"/>
    </source>
</evidence>
<evidence type="ECO:0000313" key="2">
    <source>
        <dbReference type="Proteomes" id="UP000092460"/>
    </source>
</evidence>
<reference evidence="1" key="2">
    <citation type="submission" date="2020-05" db="UniProtKB">
        <authorList>
            <consortium name="EnsemblMetazoa"/>
        </authorList>
    </citation>
    <scope>IDENTIFICATION</scope>
    <source>
        <strain evidence="1">IAEA</strain>
    </source>
</reference>
<organism evidence="1 2">
    <name type="scientific">Glossina palpalis gambiensis</name>
    <dbReference type="NCBI Taxonomy" id="67801"/>
    <lineage>
        <taxon>Eukaryota</taxon>
        <taxon>Metazoa</taxon>
        <taxon>Ecdysozoa</taxon>
        <taxon>Arthropoda</taxon>
        <taxon>Hexapoda</taxon>
        <taxon>Insecta</taxon>
        <taxon>Pterygota</taxon>
        <taxon>Neoptera</taxon>
        <taxon>Endopterygota</taxon>
        <taxon>Diptera</taxon>
        <taxon>Brachycera</taxon>
        <taxon>Muscomorpha</taxon>
        <taxon>Hippoboscoidea</taxon>
        <taxon>Glossinidae</taxon>
        <taxon>Glossina</taxon>
    </lineage>
</organism>
<name>A0A1B0BHF7_9MUSC</name>
<protein>
    <submittedName>
        <fullName evidence="1">Uncharacterized protein</fullName>
    </submittedName>
</protein>
<dbReference type="VEuPathDB" id="VectorBase:GPPI030181"/>
<proteinExistence type="predicted"/>
<dbReference type="EMBL" id="JXJN01014339">
    <property type="status" value="NOT_ANNOTATED_CDS"/>
    <property type="molecule type" value="Genomic_DNA"/>
</dbReference>